<evidence type="ECO:0000313" key="9">
    <source>
        <dbReference type="EMBL" id="MBD7908557.1"/>
    </source>
</evidence>
<keyword evidence="4 7" id="KW-0812">Transmembrane</keyword>
<dbReference type="PANTHER" id="PTHR43124">
    <property type="entry name" value="PURINE EFFLUX PUMP PBUE"/>
    <property type="match status" value="1"/>
</dbReference>
<dbReference type="PANTHER" id="PTHR43124:SF10">
    <property type="entry name" value="PURINE EFFLUX PUMP PBUE"/>
    <property type="match status" value="1"/>
</dbReference>
<evidence type="ECO:0000256" key="2">
    <source>
        <dbReference type="ARBA" id="ARBA00022448"/>
    </source>
</evidence>
<feature type="transmembrane region" description="Helical" evidence="7">
    <location>
        <begin position="95"/>
        <end position="116"/>
    </location>
</feature>
<feature type="transmembrane region" description="Helical" evidence="7">
    <location>
        <begin position="234"/>
        <end position="255"/>
    </location>
</feature>
<keyword evidence="5 7" id="KW-1133">Transmembrane helix</keyword>
<accession>A0ABR8PK84</accession>
<proteinExistence type="predicted"/>
<feature type="transmembrane region" description="Helical" evidence="7">
    <location>
        <begin position="201"/>
        <end position="222"/>
    </location>
</feature>
<evidence type="ECO:0000256" key="1">
    <source>
        <dbReference type="ARBA" id="ARBA00004651"/>
    </source>
</evidence>
<gene>
    <name evidence="9" type="ORF">H9659_09460</name>
</gene>
<protein>
    <submittedName>
        <fullName evidence="9">MFS transporter</fullName>
    </submittedName>
</protein>
<sequence>MDVRVFLLAISAITVGLVELVVGGILPVIAEDLQVSIASAGQLITVFALVYAIAGPVLLSLTAKIERKKLYLITLSVFFLGNVFTYFSTTFAMMMAARILTAASAALVIVLSLTITARISKPHVRAKALGYIYMGISSSLVLGVPIGIVITNAFGWRTVFLGIAILTIGTIVLISKFFDEIPTGEVQPLREQLKALANKKIVFAHLATMFMLAGHYSVYAYFTPFLETTMNLSSSWISIFYFLFGIAAVAGGAFGGGLASRIGSQKSILIILGTFSLSLFVLPYSTFSMPVFIIVMMIWGALSWALAPAQQDYIIQTDPVSSDIHQSFNNSALQVGIALGSGVGGVAFSHTGSVTSMPAVGGFIVIIAFVCAVISLSMAVQEKKTHTKKPQQVSERTH</sequence>
<dbReference type="CDD" id="cd17324">
    <property type="entry name" value="MFS_NepI_like"/>
    <property type="match status" value="1"/>
</dbReference>
<evidence type="ECO:0000313" key="10">
    <source>
        <dbReference type="Proteomes" id="UP000659496"/>
    </source>
</evidence>
<feature type="transmembrane region" description="Helical" evidence="7">
    <location>
        <begin position="7"/>
        <end position="29"/>
    </location>
</feature>
<dbReference type="Proteomes" id="UP000659496">
    <property type="component" value="Unassembled WGS sequence"/>
</dbReference>
<evidence type="ECO:0000256" key="6">
    <source>
        <dbReference type="ARBA" id="ARBA00023136"/>
    </source>
</evidence>
<dbReference type="RefSeq" id="WP_191689816.1">
    <property type="nucleotide sequence ID" value="NZ_JACSQY010000006.1"/>
</dbReference>
<evidence type="ECO:0000256" key="5">
    <source>
        <dbReference type="ARBA" id="ARBA00022989"/>
    </source>
</evidence>
<organism evidence="9 10">
    <name type="scientific">Sporosarcina gallistercoris</name>
    <dbReference type="NCBI Taxonomy" id="2762245"/>
    <lineage>
        <taxon>Bacteria</taxon>
        <taxon>Bacillati</taxon>
        <taxon>Bacillota</taxon>
        <taxon>Bacilli</taxon>
        <taxon>Bacillales</taxon>
        <taxon>Caryophanaceae</taxon>
        <taxon>Sporosarcina</taxon>
    </lineage>
</organism>
<feature type="transmembrane region" description="Helical" evidence="7">
    <location>
        <begin position="128"/>
        <end position="148"/>
    </location>
</feature>
<dbReference type="InterPro" id="IPR050189">
    <property type="entry name" value="MFS_Efflux_Transporters"/>
</dbReference>
<feature type="transmembrane region" description="Helical" evidence="7">
    <location>
        <begin position="70"/>
        <end position="89"/>
    </location>
</feature>
<keyword evidence="3" id="KW-1003">Cell membrane</keyword>
<dbReference type="PROSITE" id="PS50850">
    <property type="entry name" value="MFS"/>
    <property type="match status" value="1"/>
</dbReference>
<keyword evidence="2" id="KW-0813">Transport</keyword>
<dbReference type="SUPFAM" id="SSF103473">
    <property type="entry name" value="MFS general substrate transporter"/>
    <property type="match status" value="1"/>
</dbReference>
<comment type="caution">
    <text evidence="9">The sequence shown here is derived from an EMBL/GenBank/DDBJ whole genome shotgun (WGS) entry which is preliminary data.</text>
</comment>
<dbReference type="InterPro" id="IPR020846">
    <property type="entry name" value="MFS_dom"/>
</dbReference>
<name>A0ABR8PK84_9BACL</name>
<evidence type="ECO:0000256" key="7">
    <source>
        <dbReference type="SAM" id="Phobius"/>
    </source>
</evidence>
<evidence type="ECO:0000256" key="4">
    <source>
        <dbReference type="ARBA" id="ARBA00022692"/>
    </source>
</evidence>
<feature type="transmembrane region" description="Helical" evidence="7">
    <location>
        <begin position="267"/>
        <end position="284"/>
    </location>
</feature>
<feature type="transmembrane region" description="Helical" evidence="7">
    <location>
        <begin position="328"/>
        <end position="348"/>
    </location>
</feature>
<dbReference type="Gene3D" id="1.20.1250.20">
    <property type="entry name" value="MFS general substrate transporter like domains"/>
    <property type="match status" value="2"/>
</dbReference>
<feature type="transmembrane region" description="Helical" evidence="7">
    <location>
        <begin position="290"/>
        <end position="307"/>
    </location>
</feature>
<reference evidence="9 10" key="1">
    <citation type="submission" date="2020-08" db="EMBL/GenBank/DDBJ databases">
        <title>A Genomic Blueprint of the Chicken Gut Microbiome.</title>
        <authorList>
            <person name="Gilroy R."/>
            <person name="Ravi A."/>
            <person name="Getino M."/>
            <person name="Pursley I."/>
            <person name="Horton D.L."/>
            <person name="Alikhan N.-F."/>
            <person name="Baker D."/>
            <person name="Gharbi K."/>
            <person name="Hall N."/>
            <person name="Watson M."/>
            <person name="Adriaenssens E.M."/>
            <person name="Foster-Nyarko E."/>
            <person name="Jarju S."/>
            <person name="Secka A."/>
            <person name="Antonio M."/>
            <person name="Oren A."/>
            <person name="Chaudhuri R."/>
            <person name="La Ragione R.M."/>
            <person name="Hildebrand F."/>
            <person name="Pallen M.J."/>
        </authorList>
    </citation>
    <scope>NUCLEOTIDE SEQUENCE [LARGE SCALE GENOMIC DNA]</scope>
    <source>
        <strain evidence="9 10">Sa3CUA8</strain>
    </source>
</reference>
<dbReference type="InterPro" id="IPR011701">
    <property type="entry name" value="MFS"/>
</dbReference>
<dbReference type="EMBL" id="JACSQY010000006">
    <property type="protein sequence ID" value="MBD7908557.1"/>
    <property type="molecule type" value="Genomic_DNA"/>
</dbReference>
<evidence type="ECO:0000259" key="8">
    <source>
        <dbReference type="PROSITE" id="PS50850"/>
    </source>
</evidence>
<feature type="transmembrane region" description="Helical" evidence="7">
    <location>
        <begin position="360"/>
        <end position="380"/>
    </location>
</feature>
<keyword evidence="6 7" id="KW-0472">Membrane</keyword>
<evidence type="ECO:0000256" key="3">
    <source>
        <dbReference type="ARBA" id="ARBA00022475"/>
    </source>
</evidence>
<dbReference type="InterPro" id="IPR036259">
    <property type="entry name" value="MFS_trans_sf"/>
</dbReference>
<keyword evidence="10" id="KW-1185">Reference proteome</keyword>
<feature type="transmembrane region" description="Helical" evidence="7">
    <location>
        <begin position="154"/>
        <end position="174"/>
    </location>
</feature>
<comment type="subcellular location">
    <subcellularLocation>
        <location evidence="1">Cell membrane</location>
        <topology evidence="1">Multi-pass membrane protein</topology>
    </subcellularLocation>
</comment>
<feature type="domain" description="Major facilitator superfamily (MFS) profile" evidence="8">
    <location>
        <begin position="4"/>
        <end position="383"/>
    </location>
</feature>
<dbReference type="Pfam" id="PF07690">
    <property type="entry name" value="MFS_1"/>
    <property type="match status" value="1"/>
</dbReference>
<feature type="transmembrane region" description="Helical" evidence="7">
    <location>
        <begin position="35"/>
        <end position="58"/>
    </location>
</feature>